<evidence type="ECO:0000313" key="5">
    <source>
        <dbReference type="RefSeq" id="XP_029656641.2"/>
    </source>
</evidence>
<dbReference type="Pfam" id="PF02221">
    <property type="entry name" value="E1_DerP2_DerF2"/>
    <property type="match status" value="1"/>
</dbReference>
<keyword evidence="4" id="KW-1185">Reference proteome</keyword>
<evidence type="ECO:0000313" key="4">
    <source>
        <dbReference type="Proteomes" id="UP000515154"/>
    </source>
</evidence>
<gene>
    <name evidence="5" type="primary">LOC115230640</name>
</gene>
<proteinExistence type="predicted"/>
<dbReference type="InterPro" id="IPR028996">
    <property type="entry name" value="GM2-AP"/>
</dbReference>
<evidence type="ECO:0000256" key="2">
    <source>
        <dbReference type="SAM" id="SignalP"/>
    </source>
</evidence>
<accession>A0A6P7U6P4</accession>
<protein>
    <submittedName>
        <fullName evidence="5">Ganglioside GM2 activator-like</fullName>
    </submittedName>
</protein>
<dbReference type="Proteomes" id="UP000515154">
    <property type="component" value="Unplaced"/>
</dbReference>
<dbReference type="Gene3D" id="2.70.220.10">
    <property type="entry name" value="Ganglioside GM2 activator"/>
    <property type="match status" value="1"/>
</dbReference>
<reference evidence="5" key="1">
    <citation type="submission" date="2025-08" db="UniProtKB">
        <authorList>
            <consortium name="RefSeq"/>
        </authorList>
    </citation>
    <scope>IDENTIFICATION</scope>
</reference>
<feature type="signal peptide" evidence="2">
    <location>
        <begin position="1"/>
        <end position="19"/>
    </location>
</feature>
<dbReference type="AlphaFoldDB" id="A0A6P7U6P4"/>
<dbReference type="PANTHER" id="PTHR17357:SF0">
    <property type="entry name" value="GANGLIOSIDE GM2 ACTIVATOR"/>
    <property type="match status" value="1"/>
</dbReference>
<dbReference type="GO" id="GO:0008047">
    <property type="term" value="F:enzyme activator activity"/>
    <property type="evidence" value="ECO:0007669"/>
    <property type="project" value="InterPro"/>
</dbReference>
<dbReference type="PANTHER" id="PTHR17357">
    <property type="entry name" value="GM2 GANGLIOSIDE ACTIVATOR PROTEIN"/>
    <property type="match status" value="1"/>
</dbReference>
<dbReference type="GO" id="GO:0009898">
    <property type="term" value="C:cytoplasmic side of plasma membrane"/>
    <property type="evidence" value="ECO:0007669"/>
    <property type="project" value="TreeGrafter"/>
</dbReference>
<organism evidence="4 5">
    <name type="scientific">Octopus sinensis</name>
    <name type="common">East Asian common octopus</name>
    <dbReference type="NCBI Taxonomy" id="2607531"/>
    <lineage>
        <taxon>Eukaryota</taxon>
        <taxon>Metazoa</taxon>
        <taxon>Spiralia</taxon>
        <taxon>Lophotrochozoa</taxon>
        <taxon>Mollusca</taxon>
        <taxon>Cephalopoda</taxon>
        <taxon>Coleoidea</taxon>
        <taxon>Octopodiformes</taxon>
        <taxon>Octopoda</taxon>
        <taxon>Incirrata</taxon>
        <taxon>Octopodidae</taxon>
        <taxon>Octopus</taxon>
    </lineage>
</organism>
<evidence type="ECO:0000259" key="3">
    <source>
        <dbReference type="Pfam" id="PF02221"/>
    </source>
</evidence>
<name>A0A6P7U6P4_9MOLL</name>
<evidence type="ECO:0000256" key="1">
    <source>
        <dbReference type="ARBA" id="ARBA00022729"/>
    </source>
</evidence>
<feature type="domain" description="MD-2-related lipid-recognition" evidence="3">
    <location>
        <begin position="21"/>
        <end position="185"/>
    </location>
</feature>
<dbReference type="SUPFAM" id="SSF63707">
    <property type="entry name" value="Ganglioside M2 (gm2) activator"/>
    <property type="match status" value="1"/>
</dbReference>
<keyword evidence="1 2" id="KW-0732">Signal</keyword>
<dbReference type="RefSeq" id="XP_029656641.2">
    <property type="nucleotide sequence ID" value="XM_029800781.2"/>
</dbReference>
<dbReference type="GO" id="GO:0006689">
    <property type="term" value="P:ganglioside catabolic process"/>
    <property type="evidence" value="ECO:0007669"/>
    <property type="project" value="InterPro"/>
</dbReference>
<feature type="chain" id="PRO_5029008989" evidence="2">
    <location>
        <begin position="20"/>
        <end position="188"/>
    </location>
</feature>
<dbReference type="KEGG" id="osn:115230640"/>
<dbReference type="GO" id="GO:0005319">
    <property type="term" value="F:lipid transporter activity"/>
    <property type="evidence" value="ECO:0007669"/>
    <property type="project" value="TreeGrafter"/>
</dbReference>
<dbReference type="InterPro" id="IPR036846">
    <property type="entry name" value="GM2-AP_sf"/>
</dbReference>
<sequence length="188" mass="20885">MLFRCGLIVAAILANFCSAGLKWNQCGGQNVFLLKNLDIQPMPMNLPGKIKLDLQATALKQLNGSDVTVTIRRSTFFGHVKIPCLFQVGSCTYHDSCTLLKRMKDENWGGMMANIITQVESYFSTHNINLNCPVSKQSLTISSMNVTLPNIPSYLSFLASGSYKVDVNMVDRHTKEQTFCLHVEFGIA</sequence>
<dbReference type="InterPro" id="IPR003172">
    <property type="entry name" value="ML_dom"/>
</dbReference>